<dbReference type="STRING" id="1121025.SAMN02745249_00502"/>
<dbReference type="InterPro" id="IPR001509">
    <property type="entry name" value="Epimerase_deHydtase"/>
</dbReference>
<protein>
    <submittedName>
        <fullName evidence="4">Uronate dehydrogenase</fullName>
    </submittedName>
</protein>
<sequence length="251" mass="28417">MAKILITGATGTIGLELTKHLVHQHELTVVGRDFSDFPDDLKKQVNIEKKDLVDEKNWTGLLDDIEYVIQLAGQADAEAEFYGDLLELNYKLPHNLYAEAKKSKKLKRIIFASSIHAVDAYPEYVQVKATDPVRPADLYGVSKVYLEGLASYYAYTHGMESIGIRIADYKASDEELAKDADKNGMAMFLSKRDMNHLIDCCLEAELKEPFLIINGISKNSFPRLSYEEAHVQLGYEPQDDAFEMNEIFKSR</sequence>
<dbReference type="PANTHER" id="PTHR43103:SF3">
    <property type="entry name" value="ADP-L-GLYCERO-D-MANNO-HEPTOSE-6-EPIMERASE"/>
    <property type="match status" value="1"/>
</dbReference>
<accession>A0A1M4TSU0</accession>
<evidence type="ECO:0000259" key="3">
    <source>
        <dbReference type="Pfam" id="PF01370"/>
    </source>
</evidence>
<reference evidence="4 5" key="1">
    <citation type="submission" date="2016-11" db="EMBL/GenBank/DDBJ databases">
        <authorList>
            <person name="Jaros S."/>
            <person name="Januszkiewicz K."/>
            <person name="Wedrychowicz H."/>
        </authorList>
    </citation>
    <scope>NUCLEOTIDE SEQUENCE [LARGE SCALE GENOMIC DNA]</scope>
    <source>
        <strain evidence="4 5">DSM 15692</strain>
    </source>
</reference>
<dbReference type="InterPro" id="IPR036291">
    <property type="entry name" value="NAD(P)-bd_dom_sf"/>
</dbReference>
<proteinExistence type="predicted"/>
<dbReference type="PANTHER" id="PTHR43103">
    <property type="entry name" value="NUCLEOSIDE-DIPHOSPHATE-SUGAR EPIMERASE"/>
    <property type="match status" value="1"/>
</dbReference>
<name>A0A1M4TSU0_9LACT</name>
<dbReference type="Pfam" id="PF01370">
    <property type="entry name" value="Epimerase"/>
    <property type="match status" value="1"/>
</dbReference>
<keyword evidence="1" id="KW-0521">NADP</keyword>
<dbReference type="AlphaFoldDB" id="A0A1M4TSU0"/>
<dbReference type="Gene3D" id="3.40.50.720">
    <property type="entry name" value="NAD(P)-binding Rossmann-like Domain"/>
    <property type="match status" value="1"/>
</dbReference>
<keyword evidence="2" id="KW-0119">Carbohydrate metabolism</keyword>
<evidence type="ECO:0000313" key="4">
    <source>
        <dbReference type="EMBL" id="SHE47560.1"/>
    </source>
</evidence>
<dbReference type="OrthoDB" id="9779902at2"/>
<organism evidence="4 5">
    <name type="scientific">Atopostipes suicloacalis DSM 15692</name>
    <dbReference type="NCBI Taxonomy" id="1121025"/>
    <lineage>
        <taxon>Bacteria</taxon>
        <taxon>Bacillati</taxon>
        <taxon>Bacillota</taxon>
        <taxon>Bacilli</taxon>
        <taxon>Lactobacillales</taxon>
        <taxon>Carnobacteriaceae</taxon>
        <taxon>Atopostipes</taxon>
    </lineage>
</organism>
<keyword evidence="5" id="KW-1185">Reference proteome</keyword>
<evidence type="ECO:0000256" key="2">
    <source>
        <dbReference type="ARBA" id="ARBA00023277"/>
    </source>
</evidence>
<gene>
    <name evidence="4" type="ORF">SAMN02745249_00502</name>
</gene>
<evidence type="ECO:0000313" key="5">
    <source>
        <dbReference type="Proteomes" id="UP000184128"/>
    </source>
</evidence>
<evidence type="ECO:0000256" key="1">
    <source>
        <dbReference type="ARBA" id="ARBA00022857"/>
    </source>
</evidence>
<dbReference type="EMBL" id="FQUF01000006">
    <property type="protein sequence ID" value="SHE47560.1"/>
    <property type="molecule type" value="Genomic_DNA"/>
</dbReference>
<dbReference type="SUPFAM" id="SSF51735">
    <property type="entry name" value="NAD(P)-binding Rossmann-fold domains"/>
    <property type="match status" value="1"/>
</dbReference>
<dbReference type="Proteomes" id="UP000184128">
    <property type="component" value="Unassembled WGS sequence"/>
</dbReference>
<dbReference type="RefSeq" id="WP_073295842.1">
    <property type="nucleotide sequence ID" value="NZ_FQUF01000006.1"/>
</dbReference>
<feature type="domain" description="NAD-dependent epimerase/dehydratase" evidence="3">
    <location>
        <begin position="4"/>
        <end position="166"/>
    </location>
</feature>